<evidence type="ECO:0000313" key="4">
    <source>
        <dbReference type="Proteomes" id="UP000732378"/>
    </source>
</evidence>
<dbReference type="Pfam" id="PF05935">
    <property type="entry name" value="Arylsulfotrans"/>
    <property type="match status" value="1"/>
</dbReference>
<organism evidence="3 4">
    <name type="scientific">Nocardioides salarius</name>
    <dbReference type="NCBI Taxonomy" id="374513"/>
    <lineage>
        <taxon>Bacteria</taxon>
        <taxon>Bacillati</taxon>
        <taxon>Actinomycetota</taxon>
        <taxon>Actinomycetes</taxon>
        <taxon>Propionibacteriales</taxon>
        <taxon>Nocardioidaceae</taxon>
        <taxon>Nocardioides</taxon>
    </lineage>
</organism>
<feature type="chain" id="PRO_5047486636" description="Cadherin-like beta-sandwich-like domain-containing protein" evidence="1">
    <location>
        <begin position="23"/>
        <end position="719"/>
    </location>
</feature>
<dbReference type="EMBL" id="JAFBBZ010000001">
    <property type="protein sequence ID" value="MBM7508797.1"/>
    <property type="molecule type" value="Genomic_DNA"/>
</dbReference>
<dbReference type="PANTHER" id="PTHR35340">
    <property type="entry name" value="PQQ ENZYME REPEAT PROTEIN-RELATED"/>
    <property type="match status" value="1"/>
</dbReference>
<protein>
    <recommendedName>
        <fullName evidence="2">Cadherin-like beta-sandwich-like domain-containing protein</fullName>
    </recommendedName>
</protein>
<dbReference type="Pfam" id="PF12733">
    <property type="entry name" value="Cadherin-like"/>
    <property type="match status" value="1"/>
</dbReference>
<sequence length="719" mass="75765">MRLGPATLSAAVTLALPLGLLAAPGGSAAPAARAAGAEHSLRIWGNEVGSYPSFDPAVHRYAATTTAATGGRLTVAATSSEPGARVYVDGALETDGRARVTGLEEGDEVTVWVDDSAGRATYSVVYLPVEFPAIEVTTTPEPGTVADGKVLLTLDRWTSESESYEVAMDRQGVPAWVRTTDGGASMDLKEVPGGYSIFRQPTTSPGRTGSRLVRLDEQFREVAAYETVGLVDTDGHDVAWQDDGSAYLMAYEPDDRSGEQLTGAVLQHLSAEGEVLFEWDAADHVDRAVEGTAGTNPDWAHVNSVEVMDDGDLLVSFRHLSAVLKIARTAHDGFAEGDVVWRLGGRRSDWSFPDDEAGTGPCAQHTAAETDSGTILLFDNGSASFTRNGTICVDQADPDGLTVPRLWSRVSEYELDEASGEARTVFEHRMTEPTDHLAIFAGSSQRLANGNTLVGWAAERRVMASEVGSDGEVLWSVRDASNPTDQAFFSYRAALGAVPDATPPTVEADGTAATVVDLGTPLTVAALGVRCTDRGGAGLTSCEVGEASSDEPGEHRVEVTATDAAGLSTTRSVAYRVRDSRADAAVGPRARDLRGEGATGSWRGQKARVDLRRTGQQERLLVRLRHGAGAADRVAVSGTGSSAGFKVRYRFRGEDVTGAVRRGTWRSPAIEPGGHADLKVVVRRRGAADAGDRLVVKVDATAGLGSGAADHVGVVVRAR</sequence>
<evidence type="ECO:0000313" key="3">
    <source>
        <dbReference type="EMBL" id="MBM7508797.1"/>
    </source>
</evidence>
<keyword evidence="1" id="KW-0732">Signal</keyword>
<keyword evidence="4" id="KW-1185">Reference proteome</keyword>
<evidence type="ECO:0000256" key="1">
    <source>
        <dbReference type="SAM" id="SignalP"/>
    </source>
</evidence>
<feature type="domain" description="Cadherin-like beta-sandwich-like" evidence="2">
    <location>
        <begin position="51"/>
        <end position="125"/>
    </location>
</feature>
<gene>
    <name evidence="3" type="ORF">JOE61_002611</name>
</gene>
<evidence type="ECO:0000259" key="2">
    <source>
        <dbReference type="Pfam" id="PF12733"/>
    </source>
</evidence>
<dbReference type="InterPro" id="IPR010262">
    <property type="entry name" value="Arylsulfotransferase_bact"/>
</dbReference>
<comment type="caution">
    <text evidence="3">The sequence shown here is derived from an EMBL/GenBank/DDBJ whole genome shotgun (WGS) entry which is preliminary data.</text>
</comment>
<dbReference type="InterPro" id="IPR053143">
    <property type="entry name" value="Arylsulfate_ST"/>
</dbReference>
<feature type="signal peptide" evidence="1">
    <location>
        <begin position="1"/>
        <end position="22"/>
    </location>
</feature>
<dbReference type="Proteomes" id="UP000732378">
    <property type="component" value="Unassembled WGS sequence"/>
</dbReference>
<dbReference type="PANTHER" id="PTHR35340:SF5">
    <property type="entry name" value="ASST-DOMAIN-CONTAINING PROTEIN"/>
    <property type="match status" value="1"/>
</dbReference>
<reference evidence="3 4" key="1">
    <citation type="submission" date="2021-01" db="EMBL/GenBank/DDBJ databases">
        <title>Sequencing the genomes of 1000 actinobacteria strains.</title>
        <authorList>
            <person name="Klenk H.-P."/>
        </authorList>
    </citation>
    <scope>NUCLEOTIDE SEQUENCE [LARGE SCALE GENOMIC DNA]</scope>
    <source>
        <strain evidence="3 4">DSM 18239</strain>
    </source>
</reference>
<proteinExistence type="predicted"/>
<accession>A0ABS2MC66</accession>
<name>A0ABS2MC66_9ACTN</name>
<dbReference type="RefSeq" id="WP_193670997.1">
    <property type="nucleotide sequence ID" value="NZ_JACDTV010000022.1"/>
</dbReference>
<dbReference type="InterPro" id="IPR025883">
    <property type="entry name" value="Cadherin-like_domain"/>
</dbReference>